<name>A0A140DRB8_9FIRM</name>
<keyword evidence="2" id="KW-1185">Reference proteome</keyword>
<dbReference type="KEGG" id="fro:AALO17_00610"/>
<proteinExistence type="predicted"/>
<organism evidence="1 2">
    <name type="scientific">Faecalibaculum rodentium</name>
    <dbReference type="NCBI Taxonomy" id="1702221"/>
    <lineage>
        <taxon>Bacteria</taxon>
        <taxon>Bacillati</taxon>
        <taxon>Bacillota</taxon>
        <taxon>Erysipelotrichia</taxon>
        <taxon>Erysipelotrichales</taxon>
        <taxon>Erysipelotrichaceae</taxon>
        <taxon>Faecalibaculum</taxon>
    </lineage>
</organism>
<dbReference type="AlphaFoldDB" id="A0A140DRB8"/>
<dbReference type="EMBL" id="CP011391">
    <property type="protein sequence ID" value="AMK53195.1"/>
    <property type="molecule type" value="Genomic_DNA"/>
</dbReference>
<evidence type="ECO:0000313" key="2">
    <source>
        <dbReference type="Proteomes" id="UP000069771"/>
    </source>
</evidence>
<accession>A0A140DRB8</accession>
<protein>
    <submittedName>
        <fullName evidence="1">Uncharacterized protein</fullName>
    </submittedName>
</protein>
<evidence type="ECO:0000313" key="1">
    <source>
        <dbReference type="EMBL" id="AMK53195.1"/>
    </source>
</evidence>
<gene>
    <name evidence="1" type="ORF">AALO17_00610</name>
</gene>
<reference evidence="1 2" key="1">
    <citation type="journal article" date="2016" name="Gut Pathog.">
        <title>Whole genome sequencing of "Faecalibaculum rodentium" ALO17, isolated from C57BL/6J laboratory mouse feces.</title>
        <authorList>
            <person name="Lim S."/>
            <person name="Chang D.H."/>
            <person name="Ahn S."/>
            <person name="Kim B.C."/>
        </authorList>
    </citation>
    <scope>NUCLEOTIDE SEQUENCE [LARGE SCALE GENOMIC DNA]</scope>
    <source>
        <strain evidence="1 2">Alo17</strain>
    </source>
</reference>
<dbReference type="Proteomes" id="UP000069771">
    <property type="component" value="Chromosome"/>
</dbReference>
<sequence length="50" mass="5845">MIQRETTDFCLKTSHFSLSGSADSARLFVFDTLNRKRVAQDRQEIRFYTG</sequence>